<reference evidence="5" key="1">
    <citation type="submission" date="2020-02" db="EMBL/GenBank/DDBJ databases">
        <authorList>
            <person name="Meier V. D."/>
        </authorList>
    </citation>
    <scope>NUCLEOTIDE SEQUENCE</scope>
    <source>
        <strain evidence="5">AVDCRST_MAG76</strain>
    </source>
</reference>
<gene>
    <name evidence="5" type="ORF">AVDCRST_MAG76-3165</name>
</gene>
<organism evidence="5">
    <name type="scientific">uncultured Acidimicrobiales bacterium</name>
    <dbReference type="NCBI Taxonomy" id="310071"/>
    <lineage>
        <taxon>Bacteria</taxon>
        <taxon>Bacillati</taxon>
        <taxon>Actinomycetota</taxon>
        <taxon>Acidimicrobiia</taxon>
        <taxon>Acidimicrobiales</taxon>
        <taxon>environmental samples</taxon>
    </lineage>
</organism>
<dbReference type="Gene3D" id="3.30.450.40">
    <property type="match status" value="1"/>
</dbReference>
<keyword evidence="1" id="KW-0378">Hydrolase</keyword>
<evidence type="ECO:0000313" key="5">
    <source>
        <dbReference type="EMBL" id="CAA9267569.1"/>
    </source>
</evidence>
<dbReference type="InterPro" id="IPR036457">
    <property type="entry name" value="PPM-type-like_dom_sf"/>
</dbReference>
<dbReference type="PANTHER" id="PTHR43156:SF2">
    <property type="entry name" value="STAGE II SPORULATION PROTEIN E"/>
    <property type="match status" value="1"/>
</dbReference>
<evidence type="ECO:0000259" key="4">
    <source>
        <dbReference type="SMART" id="SM00331"/>
    </source>
</evidence>
<proteinExistence type="predicted"/>
<dbReference type="InterPro" id="IPR052016">
    <property type="entry name" value="Bact_Sigma-Reg"/>
</dbReference>
<dbReference type="SMART" id="SM00331">
    <property type="entry name" value="PP2C_SIG"/>
    <property type="match status" value="1"/>
</dbReference>
<name>A0A6J4J2D9_9ACTN</name>
<dbReference type="SUPFAM" id="SSF55781">
    <property type="entry name" value="GAF domain-like"/>
    <property type="match status" value="1"/>
</dbReference>
<dbReference type="SMART" id="SM00065">
    <property type="entry name" value="GAF"/>
    <property type="match status" value="1"/>
</dbReference>
<accession>A0A6J4J2D9</accession>
<keyword evidence="2" id="KW-0175">Coiled coil</keyword>
<evidence type="ECO:0000256" key="1">
    <source>
        <dbReference type="ARBA" id="ARBA00022801"/>
    </source>
</evidence>
<dbReference type="GO" id="GO:0016791">
    <property type="term" value="F:phosphatase activity"/>
    <property type="evidence" value="ECO:0007669"/>
    <property type="project" value="TreeGrafter"/>
</dbReference>
<dbReference type="PANTHER" id="PTHR43156">
    <property type="entry name" value="STAGE II SPORULATION PROTEIN E-RELATED"/>
    <property type="match status" value="1"/>
</dbReference>
<dbReference type="AlphaFoldDB" id="A0A6J4J2D9"/>
<dbReference type="InterPro" id="IPR003018">
    <property type="entry name" value="GAF"/>
</dbReference>
<evidence type="ECO:0000259" key="3">
    <source>
        <dbReference type="SMART" id="SM00065"/>
    </source>
</evidence>
<dbReference type="SUPFAM" id="SSF81606">
    <property type="entry name" value="PP2C-like"/>
    <property type="match status" value="1"/>
</dbReference>
<feature type="domain" description="GAF" evidence="3">
    <location>
        <begin position="41"/>
        <end position="190"/>
    </location>
</feature>
<dbReference type="Pfam" id="PF07228">
    <property type="entry name" value="SpoIIE"/>
    <property type="match status" value="1"/>
</dbReference>
<dbReference type="Pfam" id="PF13185">
    <property type="entry name" value="GAF_2"/>
    <property type="match status" value="1"/>
</dbReference>
<dbReference type="InterPro" id="IPR001932">
    <property type="entry name" value="PPM-type_phosphatase-like_dom"/>
</dbReference>
<feature type="domain" description="PPM-type phosphatase" evidence="4">
    <location>
        <begin position="208"/>
        <end position="428"/>
    </location>
</feature>
<dbReference type="InterPro" id="IPR029016">
    <property type="entry name" value="GAF-like_dom_sf"/>
</dbReference>
<dbReference type="EMBL" id="CADCSZ010000191">
    <property type="protein sequence ID" value="CAA9267569.1"/>
    <property type="molecule type" value="Genomic_DNA"/>
</dbReference>
<protein>
    <submittedName>
        <fullName evidence="5">Serine phosphatase RsbU, regulator of sigma subunit</fullName>
    </submittedName>
</protein>
<sequence>MSTSPDRAGAAANALLARVEAERTEIEEVLIELAGALAESDPGRLVQRLVEATRRTAGATFGLFLPDGHGQVSYVRSPDHPGFASAPDVGEAPLLAAAVESGEALAVDDLLRWARTSDAQQPYGALEDGSLVRSWLVLPVRDDTGGSHGSIVLGHPAPHRFDHRRERLARGLAQHLAGALDRAREQHERGRVARVLQETLLPPLLPAVPGLDLSARYRATGVGNLVGGDFYDVFEADDGVWAVVLGDVSGFGPEAAAITGQARYTVRAVARDEPTPSGVLRRLNEAIGGRSDDRFCTAVYLRMQPSPAGVELVLSRGGHPPPLVLRDGGSVEALDDAAGMPLGMFADAEVSDVWCSLAAGDAIVLYTDGVVEARDATGEQFGQERLESLLKSCAGRTADGIARRIELAAMDFQGETASDDVAIVVARASPSSEPVSRSELVQSAGA</sequence>
<dbReference type="Gene3D" id="3.60.40.10">
    <property type="entry name" value="PPM-type phosphatase domain"/>
    <property type="match status" value="1"/>
</dbReference>
<evidence type="ECO:0000256" key="2">
    <source>
        <dbReference type="SAM" id="Coils"/>
    </source>
</evidence>
<feature type="coiled-coil region" evidence="2">
    <location>
        <begin position="12"/>
        <end position="39"/>
    </location>
</feature>